<evidence type="ECO:0000313" key="2">
    <source>
        <dbReference type="Proteomes" id="UP000266172"/>
    </source>
</evidence>
<organism evidence="1 2">
    <name type="scientific">Roseburia hominis</name>
    <dbReference type="NCBI Taxonomy" id="301301"/>
    <lineage>
        <taxon>Bacteria</taxon>
        <taxon>Bacillati</taxon>
        <taxon>Bacillota</taxon>
        <taxon>Clostridia</taxon>
        <taxon>Lachnospirales</taxon>
        <taxon>Lachnospiraceae</taxon>
        <taxon>Roseburia</taxon>
    </lineage>
</organism>
<comment type="caution">
    <text evidence="1">The sequence shown here is derived from an EMBL/GenBank/DDBJ whole genome shotgun (WGS) entry which is preliminary data.</text>
</comment>
<proteinExistence type="predicted"/>
<accession>A0A395VAD6</accession>
<sequence>MGWLGRNVSHDRELIGLLAKNEICFRRQTKTEGACECRISGTHVHPLFYPLFALLSAHLKFRWNF</sequence>
<dbReference type="AlphaFoldDB" id="A0A395VAD6"/>
<gene>
    <name evidence="1" type="ORF">DWX93_09005</name>
</gene>
<protein>
    <submittedName>
        <fullName evidence="1">Uncharacterized protein</fullName>
    </submittedName>
</protein>
<reference evidence="1 2" key="1">
    <citation type="submission" date="2018-08" db="EMBL/GenBank/DDBJ databases">
        <title>A genome reference for cultivated species of the human gut microbiota.</title>
        <authorList>
            <person name="Zou Y."/>
            <person name="Xue W."/>
            <person name="Luo G."/>
        </authorList>
    </citation>
    <scope>NUCLEOTIDE SEQUENCE [LARGE SCALE GENOMIC DNA]</scope>
    <source>
        <strain evidence="1 2">AF22-12AC</strain>
    </source>
</reference>
<dbReference type="Proteomes" id="UP000266172">
    <property type="component" value="Unassembled WGS sequence"/>
</dbReference>
<evidence type="ECO:0000313" key="1">
    <source>
        <dbReference type="EMBL" id="RGS40558.1"/>
    </source>
</evidence>
<dbReference type="EMBL" id="QRVL01000006">
    <property type="protein sequence ID" value="RGS40558.1"/>
    <property type="molecule type" value="Genomic_DNA"/>
</dbReference>
<name>A0A395VAD6_9FIRM</name>